<evidence type="ECO:0000256" key="1">
    <source>
        <dbReference type="SAM" id="MobiDB-lite"/>
    </source>
</evidence>
<dbReference type="CTD" id="78777841"/>
<protein>
    <submittedName>
        <fullName evidence="2">Uncharacterized protein</fullName>
    </submittedName>
</protein>
<feature type="compositionally biased region" description="Basic and acidic residues" evidence="1">
    <location>
        <begin position="41"/>
        <end position="62"/>
    </location>
</feature>
<dbReference type="GeneID" id="78777841"/>
<organism evidence="2 3">
    <name type="scientific">Caenorhabditis remanei</name>
    <name type="common">Caenorhabditis vulgaris</name>
    <dbReference type="NCBI Taxonomy" id="31234"/>
    <lineage>
        <taxon>Eukaryota</taxon>
        <taxon>Metazoa</taxon>
        <taxon>Ecdysozoa</taxon>
        <taxon>Nematoda</taxon>
        <taxon>Chromadorea</taxon>
        <taxon>Rhabditida</taxon>
        <taxon>Rhabditina</taxon>
        <taxon>Rhabditomorpha</taxon>
        <taxon>Rhabditoidea</taxon>
        <taxon>Rhabditidae</taxon>
        <taxon>Peloderinae</taxon>
        <taxon>Caenorhabditis</taxon>
    </lineage>
</organism>
<feature type="compositionally biased region" description="Basic and acidic residues" evidence="1">
    <location>
        <begin position="81"/>
        <end position="97"/>
    </location>
</feature>
<dbReference type="RefSeq" id="XP_053579596.1">
    <property type="nucleotide sequence ID" value="XM_053736030.1"/>
</dbReference>
<comment type="caution">
    <text evidence="2">The sequence shown here is derived from an EMBL/GenBank/DDBJ whole genome shotgun (WGS) entry which is preliminary data.</text>
</comment>
<evidence type="ECO:0000313" key="3">
    <source>
        <dbReference type="Proteomes" id="UP000483820"/>
    </source>
</evidence>
<evidence type="ECO:0000313" key="2">
    <source>
        <dbReference type="EMBL" id="KAF1748289.1"/>
    </source>
</evidence>
<dbReference type="EMBL" id="WUAV01000006">
    <property type="protein sequence ID" value="KAF1748289.1"/>
    <property type="molecule type" value="Genomic_DNA"/>
</dbReference>
<sequence>MNEDPPPAGDPNSRKRKAAEEKQQQEEKKARDGVPDAQQETTEKEKQPQEQKETKEQNEKADFSFAGQAETANQEPVAMKETNKDERTSVDLKKKENAEEEQIWLPSPVGSDGMEQVAATMADKKKKLDQVAPSTEQQSLSKFQMAVQKSLAKNDFIQMAIDVLHKAPRKERSEFRKVLELRRDLSMHSLTEIQKIDIQIVLDRLQETELEEPNVGEAGQEKKLKELATISKNN</sequence>
<dbReference type="Proteomes" id="UP000483820">
    <property type="component" value="Chromosome X"/>
</dbReference>
<reference evidence="2 3" key="1">
    <citation type="submission" date="2019-12" db="EMBL/GenBank/DDBJ databases">
        <title>Chromosome-level assembly of the Caenorhabditis remanei genome.</title>
        <authorList>
            <person name="Teterina A.A."/>
            <person name="Willis J.H."/>
            <person name="Phillips P.C."/>
        </authorList>
    </citation>
    <scope>NUCLEOTIDE SEQUENCE [LARGE SCALE GENOMIC DNA]</scope>
    <source>
        <strain evidence="2 3">PX506</strain>
        <tissue evidence="2">Whole organism</tissue>
    </source>
</reference>
<dbReference type="KEGG" id="crq:GCK72_024756"/>
<feature type="region of interest" description="Disordered" evidence="1">
    <location>
        <begin position="212"/>
        <end position="234"/>
    </location>
</feature>
<proteinExistence type="predicted"/>
<dbReference type="AlphaFoldDB" id="A0A6A5G173"/>
<feature type="region of interest" description="Disordered" evidence="1">
    <location>
        <begin position="1"/>
        <end position="115"/>
    </location>
</feature>
<accession>A0A6A5G173</accession>
<name>A0A6A5G173_CAERE</name>
<feature type="compositionally biased region" description="Basic and acidic residues" evidence="1">
    <location>
        <begin position="18"/>
        <end position="34"/>
    </location>
</feature>
<gene>
    <name evidence="2" type="ORF">GCK72_024756</name>
</gene>